<dbReference type="Pfam" id="PF01494">
    <property type="entry name" value="FAD_binding_3"/>
    <property type="match status" value="1"/>
</dbReference>
<name>W0RHP5_9BACT</name>
<evidence type="ECO:0000313" key="4">
    <source>
        <dbReference type="EMBL" id="AHG90286.1"/>
    </source>
</evidence>
<dbReference type="PRINTS" id="PR00420">
    <property type="entry name" value="RNGMNOXGNASE"/>
</dbReference>
<dbReference type="GO" id="GO:0071949">
    <property type="term" value="F:FAD binding"/>
    <property type="evidence" value="ECO:0007669"/>
    <property type="project" value="InterPro"/>
</dbReference>
<dbReference type="InterPro" id="IPR050493">
    <property type="entry name" value="FAD-dep_Monooxygenase_BioMet"/>
</dbReference>
<keyword evidence="2 4" id="KW-0503">Monooxygenase</keyword>
<dbReference type="FunCoup" id="W0RHP5">
    <property type="interactions" value="274"/>
</dbReference>
<gene>
    <name evidence="4" type="ORF">J421_2749</name>
</gene>
<dbReference type="InterPro" id="IPR036188">
    <property type="entry name" value="FAD/NAD-bd_sf"/>
</dbReference>
<evidence type="ECO:0000259" key="3">
    <source>
        <dbReference type="Pfam" id="PF01494"/>
    </source>
</evidence>
<dbReference type="KEGG" id="gba:J421_2749"/>
<dbReference type="EMBL" id="CP007128">
    <property type="protein sequence ID" value="AHG90286.1"/>
    <property type="molecule type" value="Genomic_DNA"/>
</dbReference>
<dbReference type="Gene3D" id="3.50.50.60">
    <property type="entry name" value="FAD/NAD(P)-binding domain"/>
    <property type="match status" value="1"/>
</dbReference>
<dbReference type="InParanoid" id="W0RHP5"/>
<proteinExistence type="predicted"/>
<keyword evidence="5" id="KW-1185">Reference proteome</keyword>
<accession>W0RHP5</accession>
<dbReference type="Proteomes" id="UP000019151">
    <property type="component" value="Chromosome"/>
</dbReference>
<keyword evidence="1" id="KW-0560">Oxidoreductase</keyword>
<dbReference type="eggNOG" id="COG0654">
    <property type="taxonomic scope" value="Bacteria"/>
</dbReference>
<evidence type="ECO:0000256" key="1">
    <source>
        <dbReference type="ARBA" id="ARBA00023002"/>
    </source>
</evidence>
<sequence length="393" mass="41835">MSIPSRSSTATSSVGRVAIIGGGIGGLTAAIALRQRGIDAHVFEAASALGTAGAGLWISPNAMQLLQRLDLAGAVIAAGVPLGRAEVHDAERGLLQRLDFSDASQRFGVPTVAILRHRLHAILAARLPNDRLHVGAPCVSVTTTHGVRAHLADGRTIDADLLVGADGLRSVVREYVSPGVAPRYSGQTSVRGVASLALPPSLAGVSREIWAPGRRFGFSAVAPGEVYWFATFDAPPGIAEPPAESAHHLHALFDRFPPPVSDLIETTDDARLVRTDLHDLPRLATWHRGRVALLGDASHATTPNLGQGAAQAIEDAWVLADRLARSVSVEAALREYEAIRKPKARFVVDRSWQVGRLAHLSNPVGRAVRNLALRCTPASVARRQLDRVYVLDY</sequence>
<dbReference type="AlphaFoldDB" id="W0RHP5"/>
<dbReference type="OrthoDB" id="9782160at2"/>
<evidence type="ECO:0000256" key="2">
    <source>
        <dbReference type="ARBA" id="ARBA00023033"/>
    </source>
</evidence>
<evidence type="ECO:0000313" key="5">
    <source>
        <dbReference type="Proteomes" id="UP000019151"/>
    </source>
</evidence>
<dbReference type="PANTHER" id="PTHR13789:SF309">
    <property type="entry name" value="PUTATIVE (AFU_ORTHOLOGUE AFUA_6G14510)-RELATED"/>
    <property type="match status" value="1"/>
</dbReference>
<dbReference type="PANTHER" id="PTHR13789">
    <property type="entry name" value="MONOOXYGENASE"/>
    <property type="match status" value="1"/>
</dbReference>
<dbReference type="STRING" id="861299.J421_2749"/>
<organism evidence="4 5">
    <name type="scientific">Gemmatirosa kalamazoonensis</name>
    <dbReference type="NCBI Taxonomy" id="861299"/>
    <lineage>
        <taxon>Bacteria</taxon>
        <taxon>Pseudomonadati</taxon>
        <taxon>Gemmatimonadota</taxon>
        <taxon>Gemmatimonadia</taxon>
        <taxon>Gemmatimonadales</taxon>
        <taxon>Gemmatimonadaceae</taxon>
        <taxon>Gemmatirosa</taxon>
    </lineage>
</organism>
<dbReference type="PATRIC" id="fig|861299.3.peg.2800"/>
<reference evidence="4 5" key="1">
    <citation type="journal article" date="2014" name="Genome Announc.">
        <title>Genome Sequence and Methylome of Soil Bacterium Gemmatirosa kalamazoonensis KBS708T, a Member of the Rarely Cultivated Gemmatimonadetes Phylum.</title>
        <authorList>
            <person name="Debruyn J.M."/>
            <person name="Radosevich M."/>
            <person name="Wommack K.E."/>
            <person name="Polson S.W."/>
            <person name="Hauser L.J."/>
            <person name="Fawaz M.N."/>
            <person name="Korlach J."/>
            <person name="Tsai Y.C."/>
        </authorList>
    </citation>
    <scope>NUCLEOTIDE SEQUENCE [LARGE SCALE GENOMIC DNA]</scope>
    <source>
        <strain evidence="4 5">KBS708</strain>
    </source>
</reference>
<dbReference type="HOGENOM" id="CLU_009665_19_5_0"/>
<dbReference type="InterPro" id="IPR002938">
    <property type="entry name" value="FAD-bd"/>
</dbReference>
<dbReference type="SUPFAM" id="SSF51905">
    <property type="entry name" value="FAD/NAD(P)-binding domain"/>
    <property type="match status" value="1"/>
</dbReference>
<dbReference type="GO" id="GO:0004497">
    <property type="term" value="F:monooxygenase activity"/>
    <property type="evidence" value="ECO:0007669"/>
    <property type="project" value="UniProtKB-KW"/>
</dbReference>
<feature type="domain" description="FAD-binding" evidence="3">
    <location>
        <begin position="17"/>
        <end position="351"/>
    </location>
</feature>
<protein>
    <submittedName>
        <fullName evidence="4">Monooxygenase FAD-binding protein</fullName>
    </submittedName>
</protein>
<dbReference type="RefSeq" id="WP_025411758.1">
    <property type="nucleotide sequence ID" value="NZ_CP007128.1"/>
</dbReference>